<dbReference type="EMBL" id="DPOP01000153">
    <property type="protein sequence ID" value="HCW69376.1"/>
    <property type="molecule type" value="Genomic_DNA"/>
</dbReference>
<evidence type="ECO:0008006" key="6">
    <source>
        <dbReference type="Google" id="ProtNLM"/>
    </source>
</evidence>
<dbReference type="Proteomes" id="UP000264179">
    <property type="component" value="Unassembled WGS sequence"/>
</dbReference>
<evidence type="ECO:0000313" key="4">
    <source>
        <dbReference type="Proteomes" id="UP000264179"/>
    </source>
</evidence>
<sequence length="66" mass="7609">MASLKKFSGESDVHTPAYRRRNAPAYENWRRDDLYHLAQKRGIENRADMSNEELARALSSVQNSLS</sequence>
<protein>
    <recommendedName>
        <fullName evidence="6">Rho termination factor N-terminal domain-containing protein</fullName>
    </recommendedName>
</protein>
<reference evidence="4 5" key="1">
    <citation type="journal article" date="2018" name="Nat. Biotechnol.">
        <title>A standardized bacterial taxonomy based on genome phylogeny substantially revises the tree of life.</title>
        <authorList>
            <person name="Parks D.H."/>
            <person name="Chuvochina M."/>
            <person name="Waite D.W."/>
            <person name="Rinke C."/>
            <person name="Skarshewski A."/>
            <person name="Chaumeil P.A."/>
            <person name="Hugenholtz P."/>
        </authorList>
    </citation>
    <scope>NUCLEOTIDE SEQUENCE [LARGE SCALE GENOMIC DNA]</scope>
    <source>
        <strain evidence="2">UBA8707</strain>
        <strain evidence="3">UBA9881</strain>
    </source>
</reference>
<evidence type="ECO:0000313" key="2">
    <source>
        <dbReference type="EMBL" id="HBU99236.1"/>
    </source>
</evidence>
<proteinExistence type="predicted"/>
<dbReference type="RefSeq" id="WP_276653920.1">
    <property type="nucleotide sequence ID" value="NZ_DOOG01000129.1"/>
</dbReference>
<evidence type="ECO:0000313" key="5">
    <source>
        <dbReference type="Proteomes" id="UP000264753"/>
    </source>
</evidence>
<dbReference type="AlphaFoldDB" id="A0A358HVM8"/>
<gene>
    <name evidence="2" type="ORF">DEF21_15230</name>
    <name evidence="3" type="ORF">DHR80_19675</name>
</gene>
<accession>A0A358HVM8</accession>
<comment type="caution">
    <text evidence="2">The sequence shown here is derived from an EMBL/GenBank/DDBJ whole genome shotgun (WGS) entry which is preliminary data.</text>
</comment>
<feature type="region of interest" description="Disordered" evidence="1">
    <location>
        <begin position="1"/>
        <end position="23"/>
    </location>
</feature>
<evidence type="ECO:0000313" key="3">
    <source>
        <dbReference type="EMBL" id="HCW69376.1"/>
    </source>
</evidence>
<organism evidence="2 5">
    <name type="scientific">Thalassospira lucentensis</name>
    <dbReference type="NCBI Taxonomy" id="168935"/>
    <lineage>
        <taxon>Bacteria</taxon>
        <taxon>Pseudomonadati</taxon>
        <taxon>Pseudomonadota</taxon>
        <taxon>Alphaproteobacteria</taxon>
        <taxon>Rhodospirillales</taxon>
        <taxon>Thalassospiraceae</taxon>
        <taxon>Thalassospira</taxon>
    </lineage>
</organism>
<evidence type="ECO:0000256" key="1">
    <source>
        <dbReference type="SAM" id="MobiDB-lite"/>
    </source>
</evidence>
<name>A0A358HVM8_9PROT</name>
<dbReference type="Proteomes" id="UP000264753">
    <property type="component" value="Unassembled WGS sequence"/>
</dbReference>
<dbReference type="EMBL" id="DOOG01000129">
    <property type="protein sequence ID" value="HBU99236.1"/>
    <property type="molecule type" value="Genomic_DNA"/>
</dbReference>